<keyword evidence="2" id="KW-1185">Reference proteome</keyword>
<dbReference type="EMBL" id="CP018155">
    <property type="protein sequence ID" value="APG64007.1"/>
    <property type="molecule type" value="Genomic_DNA"/>
</dbReference>
<sequence>MKKIILLLIITSLTISCSNLTGKEVARLKINKVSTKGNVFSEETTLSLKKGDEIAIWSDMDYEYKGNVKLRFKVKIFIGKTKISEIEIDPTNKNITVDEVKTALMGKTKWRFTGKNYKLNIKKDESYTFKSILIATKNPDLKITKAELVLKK</sequence>
<dbReference type="Proteomes" id="UP000181898">
    <property type="component" value="Chromosome"/>
</dbReference>
<dbReference type="STRING" id="1850252.LPB136_00870"/>
<evidence type="ECO:0000313" key="2">
    <source>
        <dbReference type="Proteomes" id="UP000181898"/>
    </source>
</evidence>
<dbReference type="OrthoDB" id="882894at2"/>
<accession>A0A1L3JFU8</accession>
<dbReference type="RefSeq" id="WP_072554329.1">
    <property type="nucleotide sequence ID" value="NZ_CP018155.1"/>
</dbReference>
<evidence type="ECO:0000313" key="1">
    <source>
        <dbReference type="EMBL" id="APG64007.1"/>
    </source>
</evidence>
<name>A0A1L3JFU8_9FLAO</name>
<gene>
    <name evidence="1" type="ORF">LPB136_00870</name>
</gene>
<proteinExistence type="predicted"/>
<dbReference type="AlphaFoldDB" id="A0A1L3JFU8"/>
<organism evidence="1 2">
    <name type="scientific">Tenacibaculum todarodis</name>
    <dbReference type="NCBI Taxonomy" id="1850252"/>
    <lineage>
        <taxon>Bacteria</taxon>
        <taxon>Pseudomonadati</taxon>
        <taxon>Bacteroidota</taxon>
        <taxon>Flavobacteriia</taxon>
        <taxon>Flavobacteriales</taxon>
        <taxon>Flavobacteriaceae</taxon>
        <taxon>Tenacibaculum</taxon>
    </lineage>
</organism>
<evidence type="ECO:0008006" key="3">
    <source>
        <dbReference type="Google" id="ProtNLM"/>
    </source>
</evidence>
<dbReference type="KEGG" id="ten:LPB136_00870"/>
<reference evidence="1 2" key="1">
    <citation type="submission" date="2016-11" db="EMBL/GenBank/DDBJ databases">
        <title>Tenacibaculum sp. LPB0136, isolated from marine environment.</title>
        <authorList>
            <person name="Kim E."/>
            <person name="Yi H."/>
        </authorList>
    </citation>
    <scope>NUCLEOTIDE SEQUENCE [LARGE SCALE GENOMIC DNA]</scope>
    <source>
        <strain evidence="1 2">LPB0136</strain>
    </source>
</reference>
<dbReference type="PROSITE" id="PS51257">
    <property type="entry name" value="PROKAR_LIPOPROTEIN"/>
    <property type="match status" value="1"/>
</dbReference>
<protein>
    <recommendedName>
        <fullName evidence="3">Lipoprotein</fullName>
    </recommendedName>
</protein>